<dbReference type="EMBL" id="OOIL02003144">
    <property type="protein sequence ID" value="VFQ86232.1"/>
    <property type="molecule type" value="Genomic_DNA"/>
</dbReference>
<protein>
    <recommendedName>
        <fullName evidence="1">DUF1985 domain-containing protein</fullName>
    </recommendedName>
</protein>
<reference evidence="2 3" key="1">
    <citation type="submission" date="2018-04" db="EMBL/GenBank/DDBJ databases">
        <authorList>
            <person name="Vogel A."/>
        </authorList>
    </citation>
    <scope>NUCLEOTIDE SEQUENCE [LARGE SCALE GENOMIC DNA]</scope>
</reference>
<gene>
    <name evidence="2" type="ORF">CCAM_LOCUS28008</name>
</gene>
<dbReference type="Proteomes" id="UP000595140">
    <property type="component" value="Unassembled WGS sequence"/>
</dbReference>
<evidence type="ECO:0000313" key="2">
    <source>
        <dbReference type="EMBL" id="VFQ86232.1"/>
    </source>
</evidence>
<dbReference type="InterPro" id="IPR015410">
    <property type="entry name" value="DUF1985"/>
</dbReference>
<dbReference type="PANTHER" id="PTHR48449:SF1">
    <property type="entry name" value="DUF1985 DOMAIN-CONTAINING PROTEIN"/>
    <property type="match status" value="1"/>
</dbReference>
<dbReference type="PANTHER" id="PTHR48449">
    <property type="entry name" value="DUF1985 DOMAIN-CONTAINING PROTEIN"/>
    <property type="match status" value="1"/>
</dbReference>
<feature type="domain" description="DUF1985" evidence="1">
    <location>
        <begin position="69"/>
        <end position="169"/>
    </location>
</feature>
<proteinExistence type="predicted"/>
<accession>A0A484MBU1</accession>
<evidence type="ECO:0000259" key="1">
    <source>
        <dbReference type="Pfam" id="PF09331"/>
    </source>
</evidence>
<keyword evidence="3" id="KW-1185">Reference proteome</keyword>
<organism evidence="2 3">
    <name type="scientific">Cuscuta campestris</name>
    <dbReference type="NCBI Taxonomy" id="132261"/>
    <lineage>
        <taxon>Eukaryota</taxon>
        <taxon>Viridiplantae</taxon>
        <taxon>Streptophyta</taxon>
        <taxon>Embryophyta</taxon>
        <taxon>Tracheophyta</taxon>
        <taxon>Spermatophyta</taxon>
        <taxon>Magnoliopsida</taxon>
        <taxon>eudicotyledons</taxon>
        <taxon>Gunneridae</taxon>
        <taxon>Pentapetalae</taxon>
        <taxon>asterids</taxon>
        <taxon>lamiids</taxon>
        <taxon>Solanales</taxon>
        <taxon>Convolvulaceae</taxon>
        <taxon>Cuscuteae</taxon>
        <taxon>Cuscuta</taxon>
        <taxon>Cuscuta subgen. Grammica</taxon>
        <taxon>Cuscuta sect. Cleistogrammica</taxon>
    </lineage>
</organism>
<dbReference type="OrthoDB" id="1194650at2759"/>
<dbReference type="Pfam" id="PF09331">
    <property type="entry name" value="DUF1985"/>
    <property type="match status" value="1"/>
</dbReference>
<evidence type="ECO:0000313" key="3">
    <source>
        <dbReference type="Proteomes" id="UP000595140"/>
    </source>
</evidence>
<name>A0A484MBU1_9ASTE</name>
<sequence>MALMVPTKDHFPAQYSVCGELEDAVPIVRSKLSVENMVNFRKMPFGHFMDVRKLQFSGQLIHILMLHLVREQPEDEMWFMINGTLHKFTFKDFCRITSLPTSKSYPNFSNVKSSSETIHKKYLGGGTLKCTFAHLRNMFMTAEEDVPGSDLHKLASLYFVEHVLLAKDRVLDDEVAQCNQEIKCPLLRWGAKKCPQYHSLKQLLFPNEPEEVANKMDNTLDLLFRSVEDLKNTLNKRIDARRDLLSAQNRDKAYKDWEFSTSLNIAITFILFMCGQVTHGRHVQHRCFWTNISNISINSVFFNT</sequence>
<dbReference type="AlphaFoldDB" id="A0A484MBU1"/>